<feature type="compositionally biased region" description="Polar residues" evidence="1">
    <location>
        <begin position="63"/>
        <end position="72"/>
    </location>
</feature>
<accession>A0ABU7DTJ0</accession>
<sequence length="131" mass="14765">MYWTYCQVISLPKEPFLSDKSTVGHGEAGAYLQQSTGERRGTPWTGRQSITGQHRNTKDKQPCSHSFTPKGNLEKPNNLTVFWTVGGSRSIWREMGTTCFLHAERPQPRTFLLQGNSATNCATMQPYDLII</sequence>
<comment type="caution">
    <text evidence="2">The sequence shown here is derived from an EMBL/GenBank/DDBJ whole genome shotgun (WGS) entry which is preliminary data.</text>
</comment>
<dbReference type="Proteomes" id="UP001352852">
    <property type="component" value="Unassembled WGS sequence"/>
</dbReference>
<feature type="compositionally biased region" description="Polar residues" evidence="1">
    <location>
        <begin position="45"/>
        <end position="54"/>
    </location>
</feature>
<evidence type="ECO:0000313" key="2">
    <source>
        <dbReference type="EMBL" id="MED6278391.1"/>
    </source>
</evidence>
<reference evidence="2 3" key="1">
    <citation type="submission" date="2021-06" db="EMBL/GenBank/DDBJ databases">
        <authorList>
            <person name="Palmer J.M."/>
        </authorList>
    </citation>
    <scope>NUCLEOTIDE SEQUENCE [LARGE SCALE GENOMIC DNA]</scope>
    <source>
        <strain evidence="2 3">CL_MEX2019</strain>
        <tissue evidence="2">Muscle</tissue>
    </source>
</reference>
<proteinExistence type="predicted"/>
<dbReference type="EMBL" id="JAHUTJ010035254">
    <property type="protein sequence ID" value="MED6278391.1"/>
    <property type="molecule type" value="Genomic_DNA"/>
</dbReference>
<protein>
    <submittedName>
        <fullName evidence="2">Uncharacterized protein</fullName>
    </submittedName>
</protein>
<organism evidence="2 3">
    <name type="scientific">Characodon lateralis</name>
    <dbReference type="NCBI Taxonomy" id="208331"/>
    <lineage>
        <taxon>Eukaryota</taxon>
        <taxon>Metazoa</taxon>
        <taxon>Chordata</taxon>
        <taxon>Craniata</taxon>
        <taxon>Vertebrata</taxon>
        <taxon>Euteleostomi</taxon>
        <taxon>Actinopterygii</taxon>
        <taxon>Neopterygii</taxon>
        <taxon>Teleostei</taxon>
        <taxon>Neoteleostei</taxon>
        <taxon>Acanthomorphata</taxon>
        <taxon>Ovalentaria</taxon>
        <taxon>Atherinomorphae</taxon>
        <taxon>Cyprinodontiformes</taxon>
        <taxon>Goodeidae</taxon>
        <taxon>Characodon</taxon>
    </lineage>
</organism>
<name>A0ABU7DTJ0_9TELE</name>
<evidence type="ECO:0000313" key="3">
    <source>
        <dbReference type="Proteomes" id="UP001352852"/>
    </source>
</evidence>
<keyword evidence="3" id="KW-1185">Reference proteome</keyword>
<feature type="region of interest" description="Disordered" evidence="1">
    <location>
        <begin position="33"/>
        <end position="72"/>
    </location>
</feature>
<gene>
    <name evidence="2" type="ORF">CHARACLAT_023336</name>
</gene>
<evidence type="ECO:0000256" key="1">
    <source>
        <dbReference type="SAM" id="MobiDB-lite"/>
    </source>
</evidence>